<dbReference type="AlphaFoldDB" id="A0A4S8L7P5"/>
<sequence length="284" mass="30723">MAVSDVSRRKFGSRRAVWVVEALFEEELWIAGDVQALDKIGTSARIRSIPSSSTVSDTSPFEKGPSSTKEKYKRGQDVLRSLTTLCAGLAQVTTILEKMDRSGSGTNRRKVIGTVDRARRASVKLADSSPTSSTSLPDGVREAVLSLPSTITSTLEAVIESVRPSTFVMFRCYLTQGHRILILITNPSTFYSSFRVQPYTVSTMDPGTYNLANEYLARAVVLCDAEGSKLANSNSTTAFTSPSTSSCVTTKDKANFIRCTSGAFHDLGGTLYTSGRYSFLVGGM</sequence>
<keyword evidence="3" id="KW-1185">Reference proteome</keyword>
<feature type="compositionally biased region" description="Low complexity" evidence="1">
    <location>
        <begin position="49"/>
        <end position="59"/>
    </location>
</feature>
<protein>
    <submittedName>
        <fullName evidence="2">Uncharacterized protein</fullName>
    </submittedName>
</protein>
<evidence type="ECO:0000256" key="1">
    <source>
        <dbReference type="SAM" id="MobiDB-lite"/>
    </source>
</evidence>
<organism evidence="2 3">
    <name type="scientific">Dendrothele bispora (strain CBS 962.96)</name>
    <dbReference type="NCBI Taxonomy" id="1314807"/>
    <lineage>
        <taxon>Eukaryota</taxon>
        <taxon>Fungi</taxon>
        <taxon>Dikarya</taxon>
        <taxon>Basidiomycota</taxon>
        <taxon>Agaricomycotina</taxon>
        <taxon>Agaricomycetes</taxon>
        <taxon>Agaricomycetidae</taxon>
        <taxon>Agaricales</taxon>
        <taxon>Agaricales incertae sedis</taxon>
        <taxon>Dendrothele</taxon>
    </lineage>
</organism>
<evidence type="ECO:0000313" key="2">
    <source>
        <dbReference type="EMBL" id="THU84712.1"/>
    </source>
</evidence>
<dbReference type="EMBL" id="ML179583">
    <property type="protein sequence ID" value="THU84712.1"/>
    <property type="molecule type" value="Genomic_DNA"/>
</dbReference>
<gene>
    <name evidence="2" type="ORF">K435DRAFT_869983</name>
</gene>
<name>A0A4S8L7P5_DENBC</name>
<evidence type="ECO:0000313" key="3">
    <source>
        <dbReference type="Proteomes" id="UP000297245"/>
    </source>
</evidence>
<proteinExistence type="predicted"/>
<accession>A0A4S8L7P5</accession>
<feature type="region of interest" description="Disordered" evidence="1">
    <location>
        <begin position="49"/>
        <end position="70"/>
    </location>
</feature>
<reference evidence="2 3" key="1">
    <citation type="journal article" date="2019" name="Nat. Ecol. Evol.">
        <title>Megaphylogeny resolves global patterns of mushroom evolution.</title>
        <authorList>
            <person name="Varga T."/>
            <person name="Krizsan K."/>
            <person name="Foldi C."/>
            <person name="Dima B."/>
            <person name="Sanchez-Garcia M."/>
            <person name="Sanchez-Ramirez S."/>
            <person name="Szollosi G.J."/>
            <person name="Szarkandi J.G."/>
            <person name="Papp V."/>
            <person name="Albert L."/>
            <person name="Andreopoulos W."/>
            <person name="Angelini C."/>
            <person name="Antonin V."/>
            <person name="Barry K.W."/>
            <person name="Bougher N.L."/>
            <person name="Buchanan P."/>
            <person name="Buyck B."/>
            <person name="Bense V."/>
            <person name="Catcheside P."/>
            <person name="Chovatia M."/>
            <person name="Cooper J."/>
            <person name="Damon W."/>
            <person name="Desjardin D."/>
            <person name="Finy P."/>
            <person name="Geml J."/>
            <person name="Haridas S."/>
            <person name="Hughes K."/>
            <person name="Justo A."/>
            <person name="Karasinski D."/>
            <person name="Kautmanova I."/>
            <person name="Kiss B."/>
            <person name="Kocsube S."/>
            <person name="Kotiranta H."/>
            <person name="LaButti K.M."/>
            <person name="Lechner B.E."/>
            <person name="Liimatainen K."/>
            <person name="Lipzen A."/>
            <person name="Lukacs Z."/>
            <person name="Mihaltcheva S."/>
            <person name="Morgado L.N."/>
            <person name="Niskanen T."/>
            <person name="Noordeloos M.E."/>
            <person name="Ohm R.A."/>
            <person name="Ortiz-Santana B."/>
            <person name="Ovrebo C."/>
            <person name="Racz N."/>
            <person name="Riley R."/>
            <person name="Savchenko A."/>
            <person name="Shiryaev A."/>
            <person name="Soop K."/>
            <person name="Spirin V."/>
            <person name="Szebenyi C."/>
            <person name="Tomsovsky M."/>
            <person name="Tulloss R.E."/>
            <person name="Uehling J."/>
            <person name="Grigoriev I.V."/>
            <person name="Vagvolgyi C."/>
            <person name="Papp T."/>
            <person name="Martin F.M."/>
            <person name="Miettinen O."/>
            <person name="Hibbett D.S."/>
            <person name="Nagy L.G."/>
        </authorList>
    </citation>
    <scope>NUCLEOTIDE SEQUENCE [LARGE SCALE GENOMIC DNA]</scope>
    <source>
        <strain evidence="2 3">CBS 962.96</strain>
    </source>
</reference>
<dbReference type="Proteomes" id="UP000297245">
    <property type="component" value="Unassembled WGS sequence"/>
</dbReference>